<keyword evidence="2" id="KW-1133">Transmembrane helix</keyword>
<sequence>MHRLPSSGHATPSPPQSPSVRSPRYRHARVKSGRGAPPPPPRTVAHRLALVVLSVLLRRQGIFLFAPLIYISGMLFYMGTVSFDVGPVITHRLAPGSVYRSPQVYAKLRPEMDADNSTADAVSGLQFWFTLLFIFLFYEGNCNVGLICLAIWVYGFWDGV</sequence>
<dbReference type="PANTHER" id="PTHR31288:SF10">
    <property type="entry name" value="PROTEIN ESMERALDA 1"/>
    <property type="match status" value="1"/>
</dbReference>
<dbReference type="InterPro" id="IPR024709">
    <property type="entry name" value="FucosylTrfase_pln"/>
</dbReference>
<protein>
    <submittedName>
        <fullName evidence="3">Uncharacterized protein</fullName>
    </submittedName>
</protein>
<reference evidence="3" key="1">
    <citation type="journal article" date="2013" name="J. Plant Res.">
        <title>Effect of fungi and light on seed germination of three Opuntia species from semiarid lands of central Mexico.</title>
        <authorList>
            <person name="Delgado-Sanchez P."/>
            <person name="Jimenez-Bremont J.F."/>
            <person name="Guerrero-Gonzalez Mde L."/>
            <person name="Flores J."/>
        </authorList>
    </citation>
    <scope>NUCLEOTIDE SEQUENCE</scope>
    <source>
        <tissue evidence="3">Cladode</tissue>
    </source>
</reference>
<evidence type="ECO:0000256" key="1">
    <source>
        <dbReference type="SAM" id="MobiDB-lite"/>
    </source>
</evidence>
<feature type="transmembrane region" description="Helical" evidence="2">
    <location>
        <begin position="62"/>
        <end position="83"/>
    </location>
</feature>
<dbReference type="EMBL" id="GISG01270264">
    <property type="protein sequence ID" value="MBA4676182.1"/>
    <property type="molecule type" value="Transcribed_RNA"/>
</dbReference>
<keyword evidence="2" id="KW-0812">Transmembrane</keyword>
<dbReference type="PANTHER" id="PTHR31288">
    <property type="entry name" value="O-FUCOSYLTRANSFERASE FAMILY PROTEIN"/>
    <property type="match status" value="1"/>
</dbReference>
<feature type="compositionally biased region" description="Basic residues" evidence="1">
    <location>
        <begin position="23"/>
        <end position="32"/>
    </location>
</feature>
<organism evidence="3">
    <name type="scientific">Opuntia streptacantha</name>
    <name type="common">Prickly pear cactus</name>
    <name type="synonym">Opuntia cardona</name>
    <dbReference type="NCBI Taxonomy" id="393608"/>
    <lineage>
        <taxon>Eukaryota</taxon>
        <taxon>Viridiplantae</taxon>
        <taxon>Streptophyta</taxon>
        <taxon>Embryophyta</taxon>
        <taxon>Tracheophyta</taxon>
        <taxon>Spermatophyta</taxon>
        <taxon>Magnoliopsida</taxon>
        <taxon>eudicotyledons</taxon>
        <taxon>Gunneridae</taxon>
        <taxon>Pentapetalae</taxon>
        <taxon>Caryophyllales</taxon>
        <taxon>Cactineae</taxon>
        <taxon>Cactaceae</taxon>
        <taxon>Opuntioideae</taxon>
        <taxon>Opuntia</taxon>
    </lineage>
</organism>
<keyword evidence="2" id="KW-0472">Membrane</keyword>
<dbReference type="AlphaFoldDB" id="A0A7C9ESH8"/>
<evidence type="ECO:0000313" key="3">
    <source>
        <dbReference type="EMBL" id="MBA4676182.1"/>
    </source>
</evidence>
<name>A0A7C9ESH8_OPUST</name>
<feature type="transmembrane region" description="Helical" evidence="2">
    <location>
        <begin position="127"/>
        <end position="157"/>
    </location>
</feature>
<feature type="region of interest" description="Disordered" evidence="1">
    <location>
        <begin position="1"/>
        <end position="41"/>
    </location>
</feature>
<accession>A0A7C9ESH8</accession>
<evidence type="ECO:0000256" key="2">
    <source>
        <dbReference type="SAM" id="Phobius"/>
    </source>
</evidence>
<proteinExistence type="predicted"/>
<reference evidence="3" key="2">
    <citation type="submission" date="2020-07" db="EMBL/GenBank/DDBJ databases">
        <authorList>
            <person name="Vera ALvarez R."/>
            <person name="Arias-Moreno D.M."/>
            <person name="Jimenez-Jacinto V."/>
            <person name="Jimenez-Bremont J.F."/>
            <person name="Swaminathan K."/>
            <person name="Moose S.P."/>
            <person name="Guerrero-Gonzalez M.L."/>
            <person name="Marino-Ramirez L."/>
            <person name="Landsman D."/>
            <person name="Rodriguez-Kessler M."/>
            <person name="Delgado-Sanchez P."/>
        </authorList>
    </citation>
    <scope>NUCLEOTIDE SEQUENCE</scope>
    <source>
        <tissue evidence="3">Cladode</tissue>
    </source>
</reference>